<evidence type="ECO:0008006" key="5">
    <source>
        <dbReference type="Google" id="ProtNLM"/>
    </source>
</evidence>
<protein>
    <recommendedName>
        <fullName evidence="5">Lipoprotein</fullName>
    </recommendedName>
</protein>
<feature type="chain" id="PRO_5045725359" description="Lipoprotein" evidence="2">
    <location>
        <begin position="22"/>
        <end position="159"/>
    </location>
</feature>
<accession>A0ABU3SQI9</accession>
<keyword evidence="4" id="KW-1185">Reference proteome</keyword>
<name>A0ABU3SQI9_9MICO</name>
<dbReference type="Proteomes" id="UP001261125">
    <property type="component" value="Unassembled WGS sequence"/>
</dbReference>
<evidence type="ECO:0000313" key="4">
    <source>
        <dbReference type="Proteomes" id="UP001261125"/>
    </source>
</evidence>
<organism evidence="3 4">
    <name type="scientific">Microbacterium phycohabitans</name>
    <dbReference type="NCBI Taxonomy" id="3075993"/>
    <lineage>
        <taxon>Bacteria</taxon>
        <taxon>Bacillati</taxon>
        <taxon>Actinomycetota</taxon>
        <taxon>Actinomycetes</taxon>
        <taxon>Micrococcales</taxon>
        <taxon>Microbacteriaceae</taxon>
        <taxon>Microbacterium</taxon>
    </lineage>
</organism>
<dbReference type="RefSeq" id="WP_316005036.1">
    <property type="nucleotide sequence ID" value="NZ_JAWDIT010000005.1"/>
</dbReference>
<evidence type="ECO:0000256" key="2">
    <source>
        <dbReference type="SAM" id="SignalP"/>
    </source>
</evidence>
<sequence length="159" mass="16367">MAVRRKPLVLTVLAAAVIVTAGCSPDAEPRTVPSSTATPAPAAESPVPYAVPSAGPDEIARAVFEVVDGVDTTDSVLSDALDADDSLTVEGQCEGGEWMTYALRDSRPEGDGAILTSGRFRCDSSAPQGNTYGVGLSGTVQVVLTVDSGTERAWVTVKK</sequence>
<proteinExistence type="predicted"/>
<evidence type="ECO:0000256" key="1">
    <source>
        <dbReference type="SAM" id="MobiDB-lite"/>
    </source>
</evidence>
<feature type="signal peptide" evidence="2">
    <location>
        <begin position="1"/>
        <end position="21"/>
    </location>
</feature>
<reference evidence="3 4" key="1">
    <citation type="submission" date="2023-09" db="EMBL/GenBank/DDBJ databases">
        <title>Microbacterium fusihabitans sp. nov., Microbacterium phycihabitans sp. nov., and Microbacterium cervinum sp. nov., isolated from dried seaweeds of beach.</title>
        <authorList>
            <person name="Lee S.D."/>
        </authorList>
    </citation>
    <scope>NUCLEOTIDE SEQUENCE [LARGE SCALE GENOMIC DNA]</scope>
    <source>
        <strain evidence="3 4">KSW2-29</strain>
    </source>
</reference>
<gene>
    <name evidence="3" type="ORF">RWH44_13880</name>
</gene>
<dbReference type="PROSITE" id="PS51257">
    <property type="entry name" value="PROKAR_LIPOPROTEIN"/>
    <property type="match status" value="1"/>
</dbReference>
<comment type="caution">
    <text evidence="3">The sequence shown here is derived from an EMBL/GenBank/DDBJ whole genome shotgun (WGS) entry which is preliminary data.</text>
</comment>
<feature type="region of interest" description="Disordered" evidence="1">
    <location>
        <begin position="24"/>
        <end position="51"/>
    </location>
</feature>
<evidence type="ECO:0000313" key="3">
    <source>
        <dbReference type="EMBL" id="MDU0346785.1"/>
    </source>
</evidence>
<feature type="compositionally biased region" description="Low complexity" evidence="1">
    <location>
        <begin position="31"/>
        <end position="48"/>
    </location>
</feature>
<keyword evidence="2" id="KW-0732">Signal</keyword>
<dbReference type="EMBL" id="JAWDIT010000005">
    <property type="protein sequence ID" value="MDU0346785.1"/>
    <property type="molecule type" value="Genomic_DNA"/>
</dbReference>